<dbReference type="PANTHER" id="PTHR43731">
    <property type="entry name" value="RHOMBOID PROTEASE"/>
    <property type="match status" value="1"/>
</dbReference>
<keyword evidence="10" id="KW-1185">Reference proteome</keyword>
<dbReference type="InterPro" id="IPR050925">
    <property type="entry name" value="Rhomboid_protease_S54"/>
</dbReference>
<dbReference type="VEuPathDB" id="ToxoDB:cyc_01041"/>
<name>A0A1D3DAK1_9EIME</name>
<comment type="caution">
    <text evidence="9">The sequence shown here is derived from an EMBL/GenBank/DDBJ whole genome shotgun (WGS) entry which is preliminary data.</text>
</comment>
<keyword evidence="4" id="KW-0378">Hydrolase</keyword>
<dbReference type="VEuPathDB" id="ToxoDB:LOC34618120"/>
<evidence type="ECO:0000313" key="10">
    <source>
        <dbReference type="Proteomes" id="UP000095192"/>
    </source>
</evidence>
<dbReference type="InParanoid" id="A0A1D3DAK1"/>
<comment type="similarity">
    <text evidence="2">Belongs to the peptidase S54 family.</text>
</comment>
<feature type="domain" description="Peptidase S54 rhomboid" evidence="8">
    <location>
        <begin position="360"/>
        <end position="508"/>
    </location>
</feature>
<dbReference type="GO" id="GO:0004252">
    <property type="term" value="F:serine-type endopeptidase activity"/>
    <property type="evidence" value="ECO:0007669"/>
    <property type="project" value="InterPro"/>
</dbReference>
<dbReference type="Gene3D" id="1.20.1540.10">
    <property type="entry name" value="Rhomboid-like"/>
    <property type="match status" value="1"/>
</dbReference>
<proteinExistence type="inferred from homology"/>
<gene>
    <name evidence="9" type="ORF">cyc_01041</name>
</gene>
<dbReference type="GO" id="GO:0016020">
    <property type="term" value="C:membrane"/>
    <property type="evidence" value="ECO:0007669"/>
    <property type="project" value="UniProtKB-SubCell"/>
</dbReference>
<dbReference type="Proteomes" id="UP000095192">
    <property type="component" value="Unassembled WGS sequence"/>
</dbReference>
<dbReference type="PANTHER" id="PTHR43731:SF14">
    <property type="entry name" value="PRESENILIN-ASSOCIATED RHOMBOID-LIKE PROTEIN, MITOCHONDRIAL"/>
    <property type="match status" value="1"/>
</dbReference>
<dbReference type="Pfam" id="PF01694">
    <property type="entry name" value="Rhomboid"/>
    <property type="match status" value="1"/>
</dbReference>
<keyword evidence="5" id="KW-1133">Transmembrane helix</keyword>
<evidence type="ECO:0000256" key="7">
    <source>
        <dbReference type="SAM" id="MobiDB-lite"/>
    </source>
</evidence>
<dbReference type="AlphaFoldDB" id="A0A1D3DAK1"/>
<feature type="region of interest" description="Disordered" evidence="7">
    <location>
        <begin position="191"/>
        <end position="234"/>
    </location>
</feature>
<organism evidence="9 10">
    <name type="scientific">Cyclospora cayetanensis</name>
    <dbReference type="NCBI Taxonomy" id="88456"/>
    <lineage>
        <taxon>Eukaryota</taxon>
        <taxon>Sar</taxon>
        <taxon>Alveolata</taxon>
        <taxon>Apicomplexa</taxon>
        <taxon>Conoidasida</taxon>
        <taxon>Coccidia</taxon>
        <taxon>Eucoccidiorida</taxon>
        <taxon>Eimeriorina</taxon>
        <taxon>Eimeriidae</taxon>
        <taxon>Cyclospora</taxon>
    </lineage>
</organism>
<evidence type="ECO:0000259" key="8">
    <source>
        <dbReference type="Pfam" id="PF01694"/>
    </source>
</evidence>
<dbReference type="SUPFAM" id="SSF144091">
    <property type="entry name" value="Rhomboid-like"/>
    <property type="match status" value="1"/>
</dbReference>
<protein>
    <submittedName>
        <fullName evidence="9">Rhomboid protease, ROM6</fullName>
    </submittedName>
</protein>
<reference evidence="9 10" key="1">
    <citation type="journal article" date="2016" name="BMC Genomics">
        <title>Comparative genomics reveals Cyclospora cayetanensis possesses coccidia-like metabolism and invasion components but unique surface antigens.</title>
        <authorList>
            <person name="Liu S."/>
            <person name="Wang L."/>
            <person name="Zheng H."/>
            <person name="Xu Z."/>
            <person name="Roellig D.M."/>
            <person name="Li N."/>
            <person name="Frace M.A."/>
            <person name="Tang K."/>
            <person name="Arrowood M.J."/>
            <person name="Moss D.M."/>
            <person name="Zhang L."/>
            <person name="Feng Y."/>
            <person name="Xiao L."/>
        </authorList>
    </citation>
    <scope>NUCLEOTIDE SEQUENCE [LARGE SCALE GENOMIC DNA]</scope>
    <source>
        <strain evidence="9 10">CHN_HEN01</strain>
    </source>
</reference>
<evidence type="ECO:0000256" key="3">
    <source>
        <dbReference type="ARBA" id="ARBA00022692"/>
    </source>
</evidence>
<dbReference type="InterPro" id="IPR035952">
    <property type="entry name" value="Rhomboid-like_sf"/>
</dbReference>
<evidence type="ECO:0000313" key="9">
    <source>
        <dbReference type="EMBL" id="OEH80458.1"/>
    </source>
</evidence>
<evidence type="ECO:0000256" key="5">
    <source>
        <dbReference type="ARBA" id="ARBA00022989"/>
    </source>
</evidence>
<keyword evidence="3" id="KW-0812">Transmembrane</keyword>
<comment type="subcellular location">
    <subcellularLocation>
        <location evidence="1">Membrane</location>
        <topology evidence="1">Multi-pass membrane protein</topology>
    </subcellularLocation>
</comment>
<keyword evidence="6" id="KW-0472">Membrane</keyword>
<feature type="region of interest" description="Disordered" evidence="7">
    <location>
        <begin position="123"/>
        <end position="144"/>
    </location>
</feature>
<keyword evidence="9" id="KW-0645">Protease</keyword>
<sequence length="586" mass="64127">MWRPFQHPGALLAPGETKILGVPFSFIERVTPIPAAATAVAMLVATRQKAAAPTALVGHTGGTQLWAPRGGVRRGFTVAAGPLRLHEHPPDPSSFLSLSMGKGPQRPHFAMPAGSSLFVAHHHGKPGRAHLSQGGPQGPSPRSHAGALRFEARSVYPRALVKRPPWETPKQIWLPGSSGCRNLAVAPHWQTSLRPPFPSASQHRQRLVQQRKQQEQTASSAEGRGGGEWASLGSRSSIKESGHVNGSIALGFPRDDPWWVWGPLGTPLVEFSPLKPQPEPMSLRQQWHQRHQLQDSGCVRPSVGSSSAEASKLLLYSCGGIFLLWRVAAAASNSSSLWGSHLMRLLMNHFAASREALLAGRLHTIFTASLSHAGLAHLLMNCLLLQLLLQQLESVLSGRDVWGLLLLSSLLGVSTHVISSPLPVLGASSLACCLLWVEGVCRSRDTFMTILPLPGLMLTALQLSQLNLLVNAVCYLISRVGRGRISMLLRGVSWPGHLGGIAAGWLYTEYKRRIEGDPRWGSFLNLSYTFSASDWQNTRADISDSLKILGLQTRLLFCEEDERRLTRIRLEQLKRQRQQRRAFGSM</sequence>
<dbReference type="EMBL" id="JROU02000074">
    <property type="protein sequence ID" value="OEH80458.1"/>
    <property type="molecule type" value="Genomic_DNA"/>
</dbReference>
<evidence type="ECO:0000256" key="2">
    <source>
        <dbReference type="ARBA" id="ARBA00009045"/>
    </source>
</evidence>
<evidence type="ECO:0000256" key="1">
    <source>
        <dbReference type="ARBA" id="ARBA00004141"/>
    </source>
</evidence>
<evidence type="ECO:0000256" key="4">
    <source>
        <dbReference type="ARBA" id="ARBA00022801"/>
    </source>
</evidence>
<dbReference type="InterPro" id="IPR022764">
    <property type="entry name" value="Peptidase_S54_rhomboid_dom"/>
</dbReference>
<dbReference type="GO" id="GO:0006508">
    <property type="term" value="P:proteolysis"/>
    <property type="evidence" value="ECO:0007669"/>
    <property type="project" value="UniProtKB-KW"/>
</dbReference>
<evidence type="ECO:0000256" key="6">
    <source>
        <dbReference type="ARBA" id="ARBA00023136"/>
    </source>
</evidence>
<accession>A0A1D3DAK1</accession>